<protein>
    <submittedName>
        <fullName evidence="2">Uncharacterized protein</fullName>
    </submittedName>
</protein>
<dbReference type="EMBL" id="JACTNZ010000009">
    <property type="protein sequence ID" value="KAG5532528.1"/>
    <property type="molecule type" value="Genomic_DNA"/>
</dbReference>
<feature type="compositionally biased region" description="Polar residues" evidence="1">
    <location>
        <begin position="1"/>
        <end position="13"/>
    </location>
</feature>
<gene>
    <name evidence="2" type="ORF">RHGRI_026974</name>
</gene>
<organism evidence="2 3">
    <name type="scientific">Rhododendron griersonianum</name>
    <dbReference type="NCBI Taxonomy" id="479676"/>
    <lineage>
        <taxon>Eukaryota</taxon>
        <taxon>Viridiplantae</taxon>
        <taxon>Streptophyta</taxon>
        <taxon>Embryophyta</taxon>
        <taxon>Tracheophyta</taxon>
        <taxon>Spermatophyta</taxon>
        <taxon>Magnoliopsida</taxon>
        <taxon>eudicotyledons</taxon>
        <taxon>Gunneridae</taxon>
        <taxon>Pentapetalae</taxon>
        <taxon>asterids</taxon>
        <taxon>Ericales</taxon>
        <taxon>Ericaceae</taxon>
        <taxon>Ericoideae</taxon>
        <taxon>Rhodoreae</taxon>
        <taxon>Rhododendron</taxon>
    </lineage>
</organism>
<name>A0AAV6IY76_9ERIC</name>
<evidence type="ECO:0000313" key="3">
    <source>
        <dbReference type="Proteomes" id="UP000823749"/>
    </source>
</evidence>
<dbReference type="AlphaFoldDB" id="A0AAV6IY76"/>
<comment type="caution">
    <text evidence="2">The sequence shown here is derived from an EMBL/GenBank/DDBJ whole genome shotgun (WGS) entry which is preliminary data.</text>
</comment>
<dbReference type="Proteomes" id="UP000823749">
    <property type="component" value="Chromosome 9"/>
</dbReference>
<sequence>MPTQRESANSASKFQYCGVPDSIRSSSGASGSKSEKTQFESSSVRNLKDKGITDFRDKDFEDEGHHTARLTNRMTRYLRTMRFMASKNRILRGGGRHMAGPIKRRACSRKCGIIYGY</sequence>
<feature type="compositionally biased region" description="Low complexity" evidence="1">
    <location>
        <begin position="22"/>
        <end position="32"/>
    </location>
</feature>
<reference evidence="2" key="1">
    <citation type="submission" date="2020-08" db="EMBL/GenBank/DDBJ databases">
        <title>Plant Genome Project.</title>
        <authorList>
            <person name="Zhang R.-G."/>
        </authorList>
    </citation>
    <scope>NUCLEOTIDE SEQUENCE</scope>
    <source>
        <strain evidence="2">WSP0</strain>
        <tissue evidence="2">Leaf</tissue>
    </source>
</reference>
<evidence type="ECO:0000313" key="2">
    <source>
        <dbReference type="EMBL" id="KAG5532528.1"/>
    </source>
</evidence>
<proteinExistence type="predicted"/>
<keyword evidence="3" id="KW-1185">Reference proteome</keyword>
<accession>A0AAV6IY76</accession>
<evidence type="ECO:0000256" key="1">
    <source>
        <dbReference type="SAM" id="MobiDB-lite"/>
    </source>
</evidence>
<feature type="region of interest" description="Disordered" evidence="1">
    <location>
        <begin position="1"/>
        <end position="48"/>
    </location>
</feature>